<proteinExistence type="predicted"/>
<reference evidence="2" key="1">
    <citation type="submission" date="2021-01" db="EMBL/GenBank/DDBJ databases">
        <title>KCTC 19127 draft genome.</title>
        <authorList>
            <person name="An D."/>
        </authorList>
    </citation>
    <scope>NUCLEOTIDE SEQUENCE</scope>
    <source>
        <strain evidence="2">KCTC 19127</strain>
    </source>
</reference>
<protein>
    <submittedName>
        <fullName evidence="2">Septum formation family protein</fullName>
    </submittedName>
</protein>
<name>A0A938YBW8_9ACTN</name>
<feature type="domain" description="Septum formation-related" evidence="1">
    <location>
        <begin position="60"/>
        <end position="228"/>
    </location>
</feature>
<dbReference type="AlphaFoldDB" id="A0A938YBW8"/>
<dbReference type="Proteomes" id="UP000663801">
    <property type="component" value="Unassembled WGS sequence"/>
</dbReference>
<accession>A0A938YBW8</accession>
<sequence length="296" mass="29753">MRRTGGLLLLGLVVLLAVVLPGVIGRPVGGTPQAAVIPAPFGIGDCIGAEDGDPADRGPWPASFTRVDCAGDHFGEVVEVALDGGSLARQSSLGITEPDVGACRGPAVRYLGQASPVLADPDLARWDPVPAGSIGIAGPTAFQRSAGQTWVACLISSAQPYRGSAAGAFSAERVLPAELGTCLADPDAVRYPVLPCTDPHRTEILATTSLDDADLLGDRLTGSCTRLAEAVTGRALGRPADLGAAALVVHFEDGSATAGLPAAAPVRGWAACVVSAGRALVGSTIGIGEDALPWAG</sequence>
<comment type="caution">
    <text evidence="2">The sequence shown here is derived from an EMBL/GenBank/DDBJ whole genome shotgun (WGS) entry which is preliminary data.</text>
</comment>
<dbReference type="RefSeq" id="WP_205254988.1">
    <property type="nucleotide sequence ID" value="NZ_BAAAPV010000001.1"/>
</dbReference>
<evidence type="ECO:0000313" key="3">
    <source>
        <dbReference type="Proteomes" id="UP000663801"/>
    </source>
</evidence>
<evidence type="ECO:0000313" key="2">
    <source>
        <dbReference type="EMBL" id="MBM9474831.1"/>
    </source>
</evidence>
<keyword evidence="3" id="KW-1185">Reference proteome</keyword>
<dbReference type="EMBL" id="JAERWL010000001">
    <property type="protein sequence ID" value="MBM9474831.1"/>
    <property type="molecule type" value="Genomic_DNA"/>
</dbReference>
<organism evidence="2 3">
    <name type="scientific">Nakamurella flavida</name>
    <dbReference type="NCBI Taxonomy" id="363630"/>
    <lineage>
        <taxon>Bacteria</taxon>
        <taxon>Bacillati</taxon>
        <taxon>Actinomycetota</taxon>
        <taxon>Actinomycetes</taxon>
        <taxon>Nakamurellales</taxon>
        <taxon>Nakamurellaceae</taxon>
        <taxon>Nakamurella</taxon>
    </lineage>
</organism>
<dbReference type="Pfam" id="PF13845">
    <property type="entry name" value="Septum_form"/>
    <property type="match status" value="1"/>
</dbReference>
<evidence type="ECO:0000259" key="1">
    <source>
        <dbReference type="Pfam" id="PF13845"/>
    </source>
</evidence>
<gene>
    <name evidence="2" type="ORF">JL107_00070</name>
</gene>
<dbReference type="InterPro" id="IPR026004">
    <property type="entry name" value="Septum_form"/>
</dbReference>